<dbReference type="Proteomes" id="UP001620626">
    <property type="component" value="Unassembled WGS sequence"/>
</dbReference>
<dbReference type="AlphaFoldDB" id="A0ABD2LXG1"/>
<sequence>MVPLSSATAPLYGPCVFGLQLIGVYAIVLYHIWPSEFGNGFMGVDILFVLFGFVIGVELIELSDKEQHSNSDQNNSTTLPSRAQKTTLPNWAKSLAQSVHQIRRFYARKLTYFVSSNLLLILGSLIGAFAFFLDDAIEQLRIDILWALCFGTNHQMTDIDWTLELIGISQPRPLLHLWAVSVQLQFLLAFSPPLLFLFKFRSKLFRRRPMNCPFIIQLSALFLLLVVPSFLFWRLAPSNSVAMGWLLARTWQFLLGTMSARIAIPQRVPMPKCQHIKASEVSSPSQFSMVAEHCLFYSVAFCLGVVFFLPSIFWPPFFHLKSLLTISVCSITAFLLCFFTGRLKKSLPPSALSRWLFLYFGQFPLICFLLHRPLAVFFRAFLTVSQLTIFDGFLAILLITFCSFVVHLIFLFLFAVFPPKKCRFSLFAYALLFAYAFCFLFAIAPGSIRFGQKQQNELAIPIYDESQHKVQLLPLTVPSVRTFLEQIETKDYRNELSPLLNTVEKVKINEMLKNSFTFDLNNVPGESSDDFVREINMLEDNKHMKRIYEWIMKGNGTRRVLLFGNSHAQVAWREVAEAFKGDFRWLRVVSVPGCMPLFENDWRTIYGVRCAETVKGMVKMLRKTQPDLLFLIFRWYDDFQPSQNEKINLGEDAELGAMQSLMDKVQKLVETRIFISAPNLQFDTEISHQLAKRIWQNTPLEGLNKNHSKHLEENRIHYDRLGRLRCAKCSVFDLAEDFCWEGICHAFEPNTKLAYFSDKNHLSFLGRLKAKKTFEKLAKSVCEKGAEKR</sequence>
<dbReference type="InterPro" id="IPR043968">
    <property type="entry name" value="SGNH"/>
</dbReference>
<feature type="transmembrane region" description="Helical" evidence="1">
    <location>
        <begin position="424"/>
        <end position="444"/>
    </location>
</feature>
<keyword evidence="1" id="KW-1133">Transmembrane helix</keyword>
<dbReference type="PANTHER" id="PTHR23028:SF53">
    <property type="entry name" value="ACYL_TRANSF_3 DOMAIN-CONTAINING PROTEIN"/>
    <property type="match status" value="1"/>
</dbReference>
<comment type="caution">
    <text evidence="3">The sequence shown here is derived from an EMBL/GenBank/DDBJ whole genome shotgun (WGS) entry which is preliminary data.</text>
</comment>
<accession>A0ABD2LXG1</accession>
<feature type="transmembrane region" description="Helical" evidence="1">
    <location>
        <begin position="12"/>
        <end position="33"/>
    </location>
</feature>
<evidence type="ECO:0000256" key="1">
    <source>
        <dbReference type="SAM" id="Phobius"/>
    </source>
</evidence>
<feature type="transmembrane region" description="Helical" evidence="1">
    <location>
        <begin position="39"/>
        <end position="60"/>
    </location>
</feature>
<feature type="transmembrane region" description="Helical" evidence="1">
    <location>
        <begin position="355"/>
        <end position="381"/>
    </location>
</feature>
<reference evidence="3 4" key="1">
    <citation type="submission" date="2024-10" db="EMBL/GenBank/DDBJ databases">
        <authorList>
            <person name="Kim D."/>
        </authorList>
    </citation>
    <scope>NUCLEOTIDE SEQUENCE [LARGE SCALE GENOMIC DNA]</scope>
    <source>
        <strain evidence="3">BH-2024</strain>
    </source>
</reference>
<gene>
    <name evidence="3" type="ORF">niasHT_007068</name>
</gene>
<feature type="transmembrane region" description="Helical" evidence="1">
    <location>
        <begin position="245"/>
        <end position="264"/>
    </location>
</feature>
<keyword evidence="1" id="KW-0812">Transmembrane</keyword>
<evidence type="ECO:0000259" key="2">
    <source>
        <dbReference type="Pfam" id="PF19040"/>
    </source>
</evidence>
<dbReference type="PANTHER" id="PTHR23028">
    <property type="entry name" value="ACETYLTRANSFERASE"/>
    <property type="match status" value="1"/>
</dbReference>
<evidence type="ECO:0000313" key="3">
    <source>
        <dbReference type="EMBL" id="KAL3119940.1"/>
    </source>
</evidence>
<feature type="transmembrane region" description="Helical" evidence="1">
    <location>
        <begin position="110"/>
        <end position="133"/>
    </location>
</feature>
<feature type="transmembrane region" description="Helical" evidence="1">
    <location>
        <begin position="294"/>
        <end position="317"/>
    </location>
</feature>
<dbReference type="Pfam" id="PF19040">
    <property type="entry name" value="SGNH"/>
    <property type="match status" value="1"/>
</dbReference>
<keyword evidence="1" id="KW-0472">Membrane</keyword>
<name>A0ABD2LXG1_9BILA</name>
<feature type="transmembrane region" description="Helical" evidence="1">
    <location>
        <begin position="210"/>
        <end position="233"/>
    </location>
</feature>
<feature type="domain" description="SGNH" evidence="2">
    <location>
        <begin position="554"/>
        <end position="774"/>
    </location>
</feature>
<keyword evidence="4" id="KW-1185">Reference proteome</keyword>
<organism evidence="3 4">
    <name type="scientific">Heterodera trifolii</name>
    <dbReference type="NCBI Taxonomy" id="157864"/>
    <lineage>
        <taxon>Eukaryota</taxon>
        <taxon>Metazoa</taxon>
        <taxon>Ecdysozoa</taxon>
        <taxon>Nematoda</taxon>
        <taxon>Chromadorea</taxon>
        <taxon>Rhabditida</taxon>
        <taxon>Tylenchina</taxon>
        <taxon>Tylenchomorpha</taxon>
        <taxon>Tylenchoidea</taxon>
        <taxon>Heteroderidae</taxon>
        <taxon>Heteroderinae</taxon>
        <taxon>Heterodera</taxon>
    </lineage>
</organism>
<proteinExistence type="predicted"/>
<dbReference type="InterPro" id="IPR050879">
    <property type="entry name" value="Acyltransferase_3"/>
</dbReference>
<feature type="transmembrane region" description="Helical" evidence="1">
    <location>
        <begin position="175"/>
        <end position="198"/>
    </location>
</feature>
<protein>
    <recommendedName>
        <fullName evidence="2">SGNH domain-containing protein</fullName>
    </recommendedName>
</protein>
<feature type="transmembrane region" description="Helical" evidence="1">
    <location>
        <begin position="393"/>
        <end position="417"/>
    </location>
</feature>
<evidence type="ECO:0000313" key="4">
    <source>
        <dbReference type="Proteomes" id="UP001620626"/>
    </source>
</evidence>
<feature type="transmembrane region" description="Helical" evidence="1">
    <location>
        <begin position="323"/>
        <end position="343"/>
    </location>
</feature>
<dbReference type="EMBL" id="JBICBT010000228">
    <property type="protein sequence ID" value="KAL3119940.1"/>
    <property type="molecule type" value="Genomic_DNA"/>
</dbReference>